<name>A0A840QD39_9PSEU</name>
<feature type="domain" description="Methyltransferase small" evidence="1">
    <location>
        <begin position="115"/>
        <end position="259"/>
    </location>
</feature>
<dbReference type="PROSITE" id="PS00092">
    <property type="entry name" value="N6_MTASE"/>
    <property type="match status" value="1"/>
</dbReference>
<protein>
    <submittedName>
        <fullName evidence="2">Methylase of polypeptide subunit release factors</fullName>
    </submittedName>
</protein>
<dbReference type="GO" id="GO:0032259">
    <property type="term" value="P:methylation"/>
    <property type="evidence" value="ECO:0007669"/>
    <property type="project" value="UniProtKB-KW"/>
</dbReference>
<dbReference type="PANTHER" id="PTHR18895:SF74">
    <property type="entry name" value="MTRF1L RELEASE FACTOR GLUTAMINE METHYLTRANSFERASE"/>
    <property type="match status" value="1"/>
</dbReference>
<evidence type="ECO:0000313" key="2">
    <source>
        <dbReference type="EMBL" id="MBB5156548.1"/>
    </source>
</evidence>
<dbReference type="SUPFAM" id="SSF53335">
    <property type="entry name" value="S-adenosyl-L-methionine-dependent methyltransferases"/>
    <property type="match status" value="1"/>
</dbReference>
<dbReference type="AlphaFoldDB" id="A0A840QD39"/>
<dbReference type="Proteomes" id="UP000584374">
    <property type="component" value="Unassembled WGS sequence"/>
</dbReference>
<dbReference type="EMBL" id="JACHIW010000001">
    <property type="protein sequence ID" value="MBB5156548.1"/>
    <property type="molecule type" value="Genomic_DNA"/>
</dbReference>
<dbReference type="InterPro" id="IPR002052">
    <property type="entry name" value="DNA_methylase_N6_adenine_CS"/>
</dbReference>
<dbReference type="CDD" id="cd02440">
    <property type="entry name" value="AdoMet_MTases"/>
    <property type="match status" value="1"/>
</dbReference>
<dbReference type="InterPro" id="IPR050320">
    <property type="entry name" value="N5-glutamine_MTase"/>
</dbReference>
<evidence type="ECO:0000259" key="1">
    <source>
        <dbReference type="Pfam" id="PF05175"/>
    </source>
</evidence>
<sequence length="330" mass="35887">MLWRADYSNARRLLSDLSKRLDRKPIRAVPDPAERFYRYRQTRKNRARVLGMLLVELNADLVVDLPRAPDVRAACREVYGAPGESCIVSLRELLGVLSAHQWRTLGVYVPALNARIHPHYGVFSPTRDEYVDLVASAEIAEVGTAFDIGTGTGVLAAVLARRGVGRVVATDVAPRAVACAQDNVRRLGFGDRVTVTQSDLFPPGRADLVVCNPPWLPATPNSALDAAVFDPEGRMLSGFIRGVADHLAVGGEAWLVLSNLAELLGLRTRGQLLDEFGAAGLAVLGRLDTRPRHPRAREARGPLGAARAAEQVSLWRLAPAGCDDRRDRTA</sequence>
<keyword evidence="2" id="KW-0489">Methyltransferase</keyword>
<gene>
    <name evidence="2" type="ORF">BJ970_004082</name>
</gene>
<accession>A0A840QD39</accession>
<dbReference type="InterPro" id="IPR007848">
    <property type="entry name" value="Small_mtfrase_dom"/>
</dbReference>
<reference evidence="2 3" key="1">
    <citation type="submission" date="2020-08" db="EMBL/GenBank/DDBJ databases">
        <title>Sequencing the genomes of 1000 actinobacteria strains.</title>
        <authorList>
            <person name="Klenk H.-P."/>
        </authorList>
    </citation>
    <scope>NUCLEOTIDE SEQUENCE [LARGE SCALE GENOMIC DNA]</scope>
    <source>
        <strain evidence="2 3">DSM 45584</strain>
    </source>
</reference>
<dbReference type="InterPro" id="IPR029063">
    <property type="entry name" value="SAM-dependent_MTases_sf"/>
</dbReference>
<dbReference type="RefSeq" id="WP_246470924.1">
    <property type="nucleotide sequence ID" value="NZ_JACHIW010000001.1"/>
</dbReference>
<proteinExistence type="predicted"/>
<dbReference type="GO" id="GO:0036009">
    <property type="term" value="F:protein-glutamine N-methyltransferase activity"/>
    <property type="evidence" value="ECO:0007669"/>
    <property type="project" value="TreeGrafter"/>
</dbReference>
<dbReference type="Gene3D" id="3.40.50.150">
    <property type="entry name" value="Vaccinia Virus protein VP39"/>
    <property type="match status" value="1"/>
</dbReference>
<keyword evidence="2" id="KW-0808">Transferase</keyword>
<evidence type="ECO:0000313" key="3">
    <source>
        <dbReference type="Proteomes" id="UP000584374"/>
    </source>
</evidence>
<dbReference type="PANTHER" id="PTHR18895">
    <property type="entry name" value="HEMK METHYLTRANSFERASE"/>
    <property type="match status" value="1"/>
</dbReference>
<organism evidence="2 3">
    <name type="scientific">Saccharopolyspora phatthalungensis</name>
    <dbReference type="NCBI Taxonomy" id="664693"/>
    <lineage>
        <taxon>Bacteria</taxon>
        <taxon>Bacillati</taxon>
        <taxon>Actinomycetota</taxon>
        <taxon>Actinomycetes</taxon>
        <taxon>Pseudonocardiales</taxon>
        <taxon>Pseudonocardiaceae</taxon>
        <taxon>Saccharopolyspora</taxon>
    </lineage>
</organism>
<dbReference type="Pfam" id="PF05175">
    <property type="entry name" value="MTS"/>
    <property type="match status" value="1"/>
</dbReference>
<comment type="caution">
    <text evidence="2">The sequence shown here is derived from an EMBL/GenBank/DDBJ whole genome shotgun (WGS) entry which is preliminary data.</text>
</comment>
<keyword evidence="3" id="KW-1185">Reference proteome</keyword>
<dbReference type="GO" id="GO:0003676">
    <property type="term" value="F:nucleic acid binding"/>
    <property type="evidence" value="ECO:0007669"/>
    <property type="project" value="InterPro"/>
</dbReference>